<feature type="binding site" evidence="6">
    <location>
        <begin position="35"/>
        <end position="40"/>
    </location>
    <ligand>
        <name>ATP</name>
        <dbReference type="ChEBI" id="CHEBI:30616"/>
    </ligand>
</feature>
<dbReference type="PANTHER" id="PTHR43033:SF1">
    <property type="entry name" value="TRNA(ILE)-LYSIDINE SYNTHASE-RELATED"/>
    <property type="match status" value="1"/>
</dbReference>
<protein>
    <recommendedName>
        <fullName evidence="6">tRNA(Ile)-lysidine synthase</fullName>
        <ecNumber evidence="6">6.3.4.19</ecNumber>
    </recommendedName>
    <alternativeName>
        <fullName evidence="6">tRNA(Ile)-2-lysyl-cytidine synthase</fullName>
    </alternativeName>
    <alternativeName>
        <fullName evidence="6">tRNA(Ile)-lysidine synthetase</fullName>
    </alternativeName>
</protein>
<keyword evidence="4 6" id="KW-0067">ATP-binding</keyword>
<dbReference type="NCBIfam" id="TIGR02432">
    <property type="entry name" value="lysidine_TilS_N"/>
    <property type="match status" value="1"/>
</dbReference>
<sequence length="423" mass="46471">MPIDPRKPDIAKRFVAAIDAASIDLKSKRIGLAVSGGGDSIALMHLAARLLRPENLFVVTVNHNLRPNAAAEIALVSAQAKELGLPHAVLDWHWDKTGNLQAAARAGRWATIVKWSLGASIDAVFLGHTEDDQLETLLMRLARGSGIDGLTGMARHNARDGLDIYRPLLDVSRADLRAWLTTQKISWCDDPSNDDPRFDRVRARQMFAQLEALGLTRKRLLQTADHMQAAHGSLQRAAVEFARMHVRQDAGDLLFARAAMALDTEDAPRRVMAAALRWMNGKDYKPRFDPMLQAVMTVRAGRTATFAGCILSPESGGMRMTREVSATQAAHRYAALIDDISGVTWDGRWFLQGPVAPDLSYRALDKGIGQCPDWRHSGHPRQSLLASPSVWRGKELVSAPLAGFGNGWTAQIVADFHEHAFAH</sequence>
<evidence type="ECO:0000259" key="7">
    <source>
        <dbReference type="Pfam" id="PF01171"/>
    </source>
</evidence>
<evidence type="ECO:0000313" key="8">
    <source>
        <dbReference type="EMBL" id="WZU67437.1"/>
    </source>
</evidence>
<evidence type="ECO:0000256" key="2">
    <source>
        <dbReference type="ARBA" id="ARBA00022694"/>
    </source>
</evidence>
<evidence type="ECO:0000256" key="1">
    <source>
        <dbReference type="ARBA" id="ARBA00022598"/>
    </source>
</evidence>
<comment type="function">
    <text evidence="6">Ligates lysine onto the cytidine present at position 34 of the AUA codon-specific tRNA(Ile) that contains the anticodon CAU, in an ATP-dependent manner. Cytidine is converted to lysidine, thus changing the amino acid specificity of the tRNA from methionine to isoleucine.</text>
</comment>
<dbReference type="EMBL" id="CP151767">
    <property type="protein sequence ID" value="WZU67437.1"/>
    <property type="molecule type" value="Genomic_DNA"/>
</dbReference>
<comment type="catalytic activity">
    <reaction evidence="5 6">
        <text>cytidine(34) in tRNA(Ile2) + L-lysine + ATP = lysidine(34) in tRNA(Ile2) + AMP + diphosphate + H(+)</text>
        <dbReference type="Rhea" id="RHEA:43744"/>
        <dbReference type="Rhea" id="RHEA-COMP:10625"/>
        <dbReference type="Rhea" id="RHEA-COMP:10670"/>
        <dbReference type="ChEBI" id="CHEBI:15378"/>
        <dbReference type="ChEBI" id="CHEBI:30616"/>
        <dbReference type="ChEBI" id="CHEBI:32551"/>
        <dbReference type="ChEBI" id="CHEBI:33019"/>
        <dbReference type="ChEBI" id="CHEBI:82748"/>
        <dbReference type="ChEBI" id="CHEBI:83665"/>
        <dbReference type="ChEBI" id="CHEBI:456215"/>
        <dbReference type="EC" id="6.3.4.19"/>
    </reaction>
</comment>
<dbReference type="Proteomes" id="UP001470809">
    <property type="component" value="Chromosome"/>
</dbReference>
<evidence type="ECO:0000256" key="4">
    <source>
        <dbReference type="ARBA" id="ARBA00022840"/>
    </source>
</evidence>
<comment type="subcellular location">
    <subcellularLocation>
        <location evidence="6">Cytoplasm</location>
    </subcellularLocation>
</comment>
<comment type="domain">
    <text evidence="6">The N-terminal region contains the highly conserved SGGXDS motif, predicted to be a P-loop motif involved in ATP binding.</text>
</comment>
<dbReference type="GO" id="GO:0006400">
    <property type="term" value="P:tRNA modification"/>
    <property type="evidence" value="ECO:0007669"/>
    <property type="project" value="UniProtKB-UniRule"/>
</dbReference>
<evidence type="ECO:0000256" key="3">
    <source>
        <dbReference type="ARBA" id="ARBA00022741"/>
    </source>
</evidence>
<name>A0AAN0NKL1_9RHOB</name>
<evidence type="ECO:0000256" key="5">
    <source>
        <dbReference type="ARBA" id="ARBA00048539"/>
    </source>
</evidence>
<dbReference type="AlphaFoldDB" id="A0AAN0NKL1"/>
<evidence type="ECO:0000313" key="9">
    <source>
        <dbReference type="Proteomes" id="UP001470809"/>
    </source>
</evidence>
<keyword evidence="9" id="KW-1185">Reference proteome</keyword>
<dbReference type="Gene3D" id="3.40.50.620">
    <property type="entry name" value="HUPs"/>
    <property type="match status" value="1"/>
</dbReference>
<dbReference type="SUPFAM" id="SSF52402">
    <property type="entry name" value="Adenine nucleotide alpha hydrolases-like"/>
    <property type="match status" value="1"/>
</dbReference>
<reference evidence="8" key="1">
    <citation type="submission" date="2024-08" db="EMBL/GenBank/DDBJ databases">
        <title>Phylogenomic analyses of a clade within the roseobacter group suggest taxonomic reassignments of species of the genera Aestuariivita, Citreicella, Loktanella, Nautella, Pelagibaca, Ruegeria, Thalassobius, Thiobacimonas and Tropicibacter, and the proposal o.</title>
        <authorList>
            <person name="Jeon C.O."/>
        </authorList>
    </citation>
    <scope>NUCLEOTIDE SEQUENCE</scope>
    <source>
        <strain evidence="8">SS1-5</strain>
    </source>
</reference>
<dbReference type="InterPro" id="IPR012094">
    <property type="entry name" value="tRNA_Ile_lys_synt"/>
</dbReference>
<dbReference type="PANTHER" id="PTHR43033">
    <property type="entry name" value="TRNA(ILE)-LYSIDINE SYNTHASE-RELATED"/>
    <property type="match status" value="1"/>
</dbReference>
<dbReference type="RefSeq" id="WP_342076748.1">
    <property type="nucleotide sequence ID" value="NZ_CP151767.2"/>
</dbReference>
<dbReference type="EC" id="6.3.4.19" evidence="6"/>
<keyword evidence="1 6" id="KW-0436">Ligase</keyword>
<accession>A0AAN0NKL1</accession>
<dbReference type="Pfam" id="PF01171">
    <property type="entry name" value="ATP_bind_3"/>
    <property type="match status" value="1"/>
</dbReference>
<feature type="domain" description="tRNA(Ile)-lysidine/2-thiocytidine synthase N-terminal" evidence="7">
    <location>
        <begin position="30"/>
        <end position="205"/>
    </location>
</feature>
<dbReference type="GO" id="GO:0005524">
    <property type="term" value="F:ATP binding"/>
    <property type="evidence" value="ECO:0007669"/>
    <property type="project" value="UniProtKB-UniRule"/>
</dbReference>
<dbReference type="KEGG" id="yrh:AABB31_21335"/>
<dbReference type="InterPro" id="IPR011063">
    <property type="entry name" value="TilS/TtcA_N"/>
</dbReference>
<gene>
    <name evidence="6 8" type="primary">tilS</name>
    <name evidence="8" type="ORF">AABB31_21335</name>
</gene>
<keyword evidence="6" id="KW-0963">Cytoplasm</keyword>
<proteinExistence type="inferred from homology"/>
<dbReference type="GO" id="GO:0005737">
    <property type="term" value="C:cytoplasm"/>
    <property type="evidence" value="ECO:0007669"/>
    <property type="project" value="UniProtKB-SubCell"/>
</dbReference>
<dbReference type="InterPro" id="IPR012795">
    <property type="entry name" value="tRNA_Ile_lys_synt_N"/>
</dbReference>
<dbReference type="CDD" id="cd01992">
    <property type="entry name" value="TilS_N"/>
    <property type="match status" value="1"/>
</dbReference>
<dbReference type="InterPro" id="IPR014729">
    <property type="entry name" value="Rossmann-like_a/b/a_fold"/>
</dbReference>
<keyword evidence="2 6" id="KW-0819">tRNA processing</keyword>
<comment type="similarity">
    <text evidence="6">Belongs to the tRNA(Ile)-lysidine synthase family.</text>
</comment>
<keyword evidence="3 6" id="KW-0547">Nucleotide-binding</keyword>
<evidence type="ECO:0000256" key="6">
    <source>
        <dbReference type="HAMAP-Rule" id="MF_01161"/>
    </source>
</evidence>
<dbReference type="GO" id="GO:0032267">
    <property type="term" value="F:tRNA(Ile)-lysidine synthase activity"/>
    <property type="evidence" value="ECO:0007669"/>
    <property type="project" value="UniProtKB-EC"/>
</dbReference>
<dbReference type="HAMAP" id="MF_01161">
    <property type="entry name" value="tRNA_Ile_lys_synt"/>
    <property type="match status" value="1"/>
</dbReference>
<organism evidence="8 9">
    <name type="scientific">Yoonia rhodophyticola</name>
    <dbReference type="NCBI Taxonomy" id="3137370"/>
    <lineage>
        <taxon>Bacteria</taxon>
        <taxon>Pseudomonadati</taxon>
        <taxon>Pseudomonadota</taxon>
        <taxon>Alphaproteobacteria</taxon>
        <taxon>Rhodobacterales</taxon>
        <taxon>Paracoccaceae</taxon>
        <taxon>Yoonia</taxon>
    </lineage>
</organism>